<dbReference type="EMBL" id="CH991570">
    <property type="protein sequence ID" value="EDQ85876.1"/>
    <property type="molecule type" value="Genomic_DNA"/>
</dbReference>
<keyword evidence="2" id="KW-1185">Reference proteome</keyword>
<dbReference type="eggNOG" id="ENOG502S89B">
    <property type="taxonomic scope" value="Eukaryota"/>
</dbReference>
<dbReference type="STRING" id="81824.A9V9J8"/>
<accession>A9V9J8</accession>
<dbReference type="InParanoid" id="A9V9J8"/>
<evidence type="ECO:0008006" key="3">
    <source>
        <dbReference type="Google" id="ProtNLM"/>
    </source>
</evidence>
<dbReference type="AlphaFoldDB" id="A9V9J8"/>
<protein>
    <recommendedName>
        <fullName evidence="3">Tudor domain-containing protein</fullName>
    </recommendedName>
</protein>
<dbReference type="Gene3D" id="2.30.30.140">
    <property type="match status" value="1"/>
</dbReference>
<proteinExistence type="predicted"/>
<dbReference type="Proteomes" id="UP000001357">
    <property type="component" value="Unassembled WGS sequence"/>
</dbReference>
<evidence type="ECO:0000313" key="1">
    <source>
        <dbReference type="EMBL" id="EDQ85876.1"/>
    </source>
</evidence>
<dbReference type="PANTHER" id="PTHR37827:SF1">
    <property type="entry name" value="HNH DOMAIN-CONTAINING PROTEIN"/>
    <property type="match status" value="1"/>
</dbReference>
<dbReference type="KEGG" id="mbr:MONBRDRAFT_28829"/>
<organism evidence="1 2">
    <name type="scientific">Monosiga brevicollis</name>
    <name type="common">Choanoflagellate</name>
    <dbReference type="NCBI Taxonomy" id="81824"/>
    <lineage>
        <taxon>Eukaryota</taxon>
        <taxon>Choanoflagellata</taxon>
        <taxon>Craspedida</taxon>
        <taxon>Salpingoecidae</taxon>
        <taxon>Monosiga</taxon>
    </lineage>
</organism>
<name>A9V9J8_MONBE</name>
<dbReference type="GeneID" id="5894578"/>
<dbReference type="SUPFAM" id="SSF63748">
    <property type="entry name" value="Tudor/PWWP/MBT"/>
    <property type="match status" value="1"/>
</dbReference>
<reference evidence="1 2" key="1">
    <citation type="journal article" date="2008" name="Nature">
        <title>The genome of the choanoflagellate Monosiga brevicollis and the origin of metazoans.</title>
        <authorList>
            <consortium name="JGI Sequencing"/>
            <person name="King N."/>
            <person name="Westbrook M.J."/>
            <person name="Young S.L."/>
            <person name="Kuo A."/>
            <person name="Abedin M."/>
            <person name="Chapman J."/>
            <person name="Fairclough S."/>
            <person name="Hellsten U."/>
            <person name="Isogai Y."/>
            <person name="Letunic I."/>
            <person name="Marr M."/>
            <person name="Pincus D."/>
            <person name="Putnam N."/>
            <person name="Rokas A."/>
            <person name="Wright K.J."/>
            <person name="Zuzow R."/>
            <person name="Dirks W."/>
            <person name="Good M."/>
            <person name="Goodstein D."/>
            <person name="Lemons D."/>
            <person name="Li W."/>
            <person name="Lyons J.B."/>
            <person name="Morris A."/>
            <person name="Nichols S."/>
            <person name="Richter D.J."/>
            <person name="Salamov A."/>
            <person name="Bork P."/>
            <person name="Lim W.A."/>
            <person name="Manning G."/>
            <person name="Miller W.T."/>
            <person name="McGinnis W."/>
            <person name="Shapiro H."/>
            <person name="Tjian R."/>
            <person name="Grigoriev I.V."/>
            <person name="Rokhsar D."/>
        </authorList>
    </citation>
    <scope>NUCLEOTIDE SEQUENCE [LARGE SCALE GENOMIC DNA]</scope>
    <source>
        <strain evidence="2">MX1 / ATCC 50154</strain>
    </source>
</reference>
<evidence type="ECO:0000313" key="2">
    <source>
        <dbReference type="Proteomes" id="UP000001357"/>
    </source>
</evidence>
<gene>
    <name evidence="1" type="ORF">MONBRDRAFT_28829</name>
</gene>
<sequence>MANHEGRLRRRLLAAFKDVVQTELDSSEIEAGVECFLELMRDAPEELAIHAAAAQGTEARDTWLTEPGTRCFAILSVDGQYHEAVLQKATPHSAVVRVQFTEYTDVVEDVSLDDVMPAPEAEELGVCELCARNVPLTRHHLYPRCMHGKLVKTMDKAELNQVALLCRSCHSAVHRLHGNAELAASYHSVELLLADEAVQRWVLYASKLKKQSRQEHGLLAARARRDKLSLN</sequence>
<dbReference type="PANTHER" id="PTHR37827">
    <property type="entry name" value="TUDOR DOMAIN-CONTAINING PROTEIN"/>
    <property type="match status" value="1"/>
</dbReference>
<dbReference type="RefSeq" id="XP_001749355.1">
    <property type="nucleotide sequence ID" value="XM_001749303.1"/>
</dbReference>